<dbReference type="EMBL" id="JQBT01000036">
    <property type="protein sequence ID" value="KRN78287.1"/>
    <property type="molecule type" value="Genomic_DNA"/>
</dbReference>
<evidence type="ECO:0000313" key="2">
    <source>
        <dbReference type="EMBL" id="KRN78287.1"/>
    </source>
</evidence>
<dbReference type="Gene3D" id="2.40.128.690">
    <property type="entry name" value="YycH protein, domain 3-like"/>
    <property type="match status" value="1"/>
</dbReference>
<protein>
    <recommendedName>
        <fullName evidence="1">Regulatory protein YycH-like domain-containing protein</fullName>
    </recommendedName>
</protein>
<organism evidence="2 3">
    <name type="scientific">Fructilactobacillus lindneri DSM 20690 = JCM 11027</name>
    <dbReference type="NCBI Taxonomy" id="1122148"/>
    <lineage>
        <taxon>Bacteria</taxon>
        <taxon>Bacillati</taxon>
        <taxon>Bacillota</taxon>
        <taxon>Bacilli</taxon>
        <taxon>Lactobacillales</taxon>
        <taxon>Lactobacillaceae</taxon>
        <taxon>Fructilactobacillus</taxon>
    </lineage>
</organism>
<dbReference type="STRING" id="53444.AYR59_01425"/>
<dbReference type="InterPro" id="IPR018604">
    <property type="entry name" value="YycI-like"/>
</dbReference>
<dbReference type="Proteomes" id="UP000051565">
    <property type="component" value="Unassembled WGS sequence"/>
</dbReference>
<sequence length="280" mass="32365">MNFKRIQEIFLLVFIVIDIFLFTMTKSNKIQPTNTPVGNADNTIIKEMKHDSISVGKLSNQRLDGYYLSATQDNNLESQFSKLKNQDARIDSNTVVSTFRNIIKVDENDPHKTIDHLMKKNGFVLDGKYFLYNKHLSNKNKVVYDQMVVNSTVLSSNARITFNITKDHHLSGYTQRELNNIKILHEKSELISEEHAVIRLYQYNEIPNNSKVLWTKLAYTHLLHIGGEDVYIPTWMIATESKTSHKKQIKRINAFNGASFKTEKVKIKNNSQNVESENNQ</sequence>
<dbReference type="AlphaFoldDB" id="A0A0R2JM57"/>
<evidence type="ECO:0000259" key="1">
    <source>
        <dbReference type="Pfam" id="PF09648"/>
    </source>
</evidence>
<dbReference type="Pfam" id="PF09648">
    <property type="entry name" value="YycI"/>
    <property type="match status" value="1"/>
</dbReference>
<feature type="domain" description="Regulatory protein YycH-like" evidence="1">
    <location>
        <begin position="41"/>
        <end position="255"/>
    </location>
</feature>
<dbReference type="PATRIC" id="fig|1122148.6.peg.1459"/>
<dbReference type="GeneID" id="61249542"/>
<gene>
    <name evidence="2" type="ORF">IV52_GL001421</name>
</gene>
<evidence type="ECO:0000313" key="3">
    <source>
        <dbReference type="Proteomes" id="UP000051565"/>
    </source>
</evidence>
<name>A0A0R2JM57_9LACO</name>
<keyword evidence="3" id="KW-1185">Reference proteome</keyword>
<dbReference type="RefSeq" id="WP_054646492.1">
    <property type="nucleotide sequence ID" value="NZ_FUXS01000003.1"/>
</dbReference>
<proteinExistence type="predicted"/>
<dbReference type="GO" id="GO:0016020">
    <property type="term" value="C:membrane"/>
    <property type="evidence" value="ECO:0007669"/>
    <property type="project" value="InterPro"/>
</dbReference>
<comment type="caution">
    <text evidence="2">The sequence shown here is derived from an EMBL/GenBank/DDBJ whole genome shotgun (WGS) entry which is preliminary data.</text>
</comment>
<dbReference type="OrthoDB" id="2135943at2"/>
<reference evidence="2 3" key="1">
    <citation type="journal article" date="2015" name="Genome Announc.">
        <title>Expanding the biotechnology potential of lactobacilli through comparative genomics of 213 strains and associated genera.</title>
        <authorList>
            <person name="Sun Z."/>
            <person name="Harris H.M."/>
            <person name="McCann A."/>
            <person name="Guo C."/>
            <person name="Argimon S."/>
            <person name="Zhang W."/>
            <person name="Yang X."/>
            <person name="Jeffery I.B."/>
            <person name="Cooney J.C."/>
            <person name="Kagawa T.F."/>
            <person name="Liu W."/>
            <person name="Song Y."/>
            <person name="Salvetti E."/>
            <person name="Wrobel A."/>
            <person name="Rasinkangas P."/>
            <person name="Parkhill J."/>
            <person name="Rea M.C."/>
            <person name="O'Sullivan O."/>
            <person name="Ritari J."/>
            <person name="Douillard F.P."/>
            <person name="Paul Ross R."/>
            <person name="Yang R."/>
            <person name="Briner A.E."/>
            <person name="Felis G.E."/>
            <person name="de Vos W.M."/>
            <person name="Barrangou R."/>
            <person name="Klaenhammer T.R."/>
            <person name="Caufield P.W."/>
            <person name="Cui Y."/>
            <person name="Zhang H."/>
            <person name="O'Toole P.W."/>
        </authorList>
    </citation>
    <scope>NUCLEOTIDE SEQUENCE [LARGE SCALE GENOMIC DNA]</scope>
    <source>
        <strain evidence="2 3">DSM 20690</strain>
    </source>
</reference>
<accession>A0A0R2JM57</accession>